<dbReference type="SMART" id="SM00701">
    <property type="entry name" value="PGRP"/>
    <property type="match status" value="1"/>
</dbReference>
<evidence type="ECO:0000259" key="2">
    <source>
        <dbReference type="SMART" id="SM00701"/>
    </source>
</evidence>
<dbReference type="InterPro" id="IPR036505">
    <property type="entry name" value="Amidase/PGRP_sf"/>
</dbReference>
<dbReference type="InterPro" id="IPR048503">
    <property type="entry name" value="NamZ_C"/>
</dbReference>
<dbReference type="Pfam" id="PF01510">
    <property type="entry name" value="Amidase_2"/>
    <property type="match status" value="1"/>
</dbReference>
<dbReference type="SUPFAM" id="SSF55846">
    <property type="entry name" value="N-acetylmuramoyl-L-alanine amidase-like"/>
    <property type="match status" value="1"/>
</dbReference>
<evidence type="ECO:0000313" key="4">
    <source>
        <dbReference type="Proteomes" id="UP000198858"/>
    </source>
</evidence>
<protein>
    <submittedName>
        <fullName evidence="3">Uncharacterized conserved protein YbbC, DUF1343 family</fullName>
    </submittedName>
</protein>
<dbReference type="GO" id="GO:0008745">
    <property type="term" value="F:N-acetylmuramoyl-L-alanine amidase activity"/>
    <property type="evidence" value="ECO:0007669"/>
    <property type="project" value="InterPro"/>
</dbReference>
<organism evidence="3 4">
    <name type="scientific">Christiangramia echinicola</name>
    <dbReference type="NCBI Taxonomy" id="279359"/>
    <lineage>
        <taxon>Bacteria</taxon>
        <taxon>Pseudomonadati</taxon>
        <taxon>Bacteroidota</taxon>
        <taxon>Flavobacteriia</taxon>
        <taxon>Flavobacteriales</taxon>
        <taxon>Flavobacteriaceae</taxon>
        <taxon>Christiangramia</taxon>
    </lineage>
</organism>
<dbReference type="AlphaFoldDB" id="A0A1H1MWF6"/>
<sequence>MRLHFFIFLSVFCGSFIQKSNAQNKLQSELKIISRAEWNAAPPVLEMIPHTPRFITIHHTGMPQKPELIIEKKLRGLQDFSQKDSKLASGKLKKAWADVPYHFYISTSGDIAEARNVNYQGDSNTDYNLDGHLLIVVEGNFNKEKVLPEQWKSLKQLLPYVSEKYNIPLSSVSGHKDQAETTCPGDDLYRRLPLLKTDKRVRIGAERLFEEEYFKLIQGQRIGLITNHTGLLPNGEHLVDLLHENPETNLKLLFGPEHGIRGEQDTHVSDSKDKTTGLPVISLYGDTQRPTPEMLEQIDVLIFDIQDIGARYYTYIRTMLFAMEAAAESGIPYIVLDRPNPINAETIEGPIGDSFKPVLHIESLPVVHGMTIGELATMFNKEREKAGKSTAELTVVPLENYRRSFYFGETGLPWIKPSPNMLNLTTALLYPATCLLEGTNFSEGRGTLQPFELIGAPWVKAGELSELLNSYKLPGAKFSPGRFKPDSIVDGIKIYPPKFVGEETPAVEISITNRNELKPVELGIYILHALIKQYPNEFEWREKRIDHLLKTSKVREMLNKGKSPENIIGQWKEELEYFQKKREKYLLY</sequence>
<feature type="domain" description="Peptidoglycan recognition protein family" evidence="2">
    <location>
        <begin position="30"/>
        <end position="173"/>
    </location>
</feature>
<dbReference type="RefSeq" id="WP_089661885.1">
    <property type="nucleotide sequence ID" value="NZ_LT629745.1"/>
</dbReference>
<dbReference type="Gene3D" id="3.90.1150.140">
    <property type="match status" value="1"/>
</dbReference>
<dbReference type="InterPro" id="IPR008302">
    <property type="entry name" value="NamZ"/>
</dbReference>
<dbReference type="GO" id="GO:0009253">
    <property type="term" value="P:peptidoglycan catabolic process"/>
    <property type="evidence" value="ECO:0007669"/>
    <property type="project" value="InterPro"/>
</dbReference>
<dbReference type="GO" id="GO:0033922">
    <property type="term" value="F:peptidoglycan beta-N-acetylmuramidase activity"/>
    <property type="evidence" value="ECO:0007669"/>
    <property type="project" value="InterPro"/>
</dbReference>
<dbReference type="EMBL" id="LT629745">
    <property type="protein sequence ID" value="SDR91203.1"/>
    <property type="molecule type" value="Genomic_DNA"/>
</dbReference>
<evidence type="ECO:0000259" key="1">
    <source>
        <dbReference type="SMART" id="SM00644"/>
    </source>
</evidence>
<dbReference type="PANTHER" id="PTHR42915">
    <property type="entry name" value="HYPOTHETICAL 460 KDA PROTEIN IN FEUA-SIGW INTERGENIC REGION [PRECURSOR]"/>
    <property type="match status" value="1"/>
</dbReference>
<dbReference type="InterPro" id="IPR002502">
    <property type="entry name" value="Amidase_domain"/>
</dbReference>
<dbReference type="Gene3D" id="3.40.80.10">
    <property type="entry name" value="Peptidoglycan recognition protein-like"/>
    <property type="match status" value="1"/>
</dbReference>
<dbReference type="Gene3D" id="3.40.50.12170">
    <property type="entry name" value="Uncharacterised protein PF07075, DUF1343"/>
    <property type="match status" value="1"/>
</dbReference>
<dbReference type="InterPro" id="IPR048502">
    <property type="entry name" value="NamZ_N"/>
</dbReference>
<dbReference type="Pfam" id="PF07075">
    <property type="entry name" value="NamZ_N"/>
    <property type="match status" value="1"/>
</dbReference>
<keyword evidence="4" id="KW-1185">Reference proteome</keyword>
<dbReference type="SMART" id="SM00644">
    <property type="entry name" value="Ami_2"/>
    <property type="match status" value="1"/>
</dbReference>
<evidence type="ECO:0000313" key="3">
    <source>
        <dbReference type="EMBL" id="SDR91203.1"/>
    </source>
</evidence>
<dbReference type="GO" id="GO:0008270">
    <property type="term" value="F:zinc ion binding"/>
    <property type="evidence" value="ECO:0007669"/>
    <property type="project" value="InterPro"/>
</dbReference>
<feature type="domain" description="N-acetylmuramoyl-L-alanine amidase" evidence="1">
    <location>
        <begin position="38"/>
        <end position="185"/>
    </location>
</feature>
<dbReference type="CDD" id="cd06583">
    <property type="entry name" value="PGRP"/>
    <property type="match status" value="1"/>
</dbReference>
<dbReference type="Proteomes" id="UP000198858">
    <property type="component" value="Chromosome I"/>
</dbReference>
<name>A0A1H1MWF6_9FLAO</name>
<gene>
    <name evidence="3" type="ORF">SAMN04488552_1486</name>
</gene>
<accession>A0A1H1MWF6</accession>
<dbReference type="STRING" id="1250231.SAMN04488552_1486"/>
<dbReference type="InterPro" id="IPR006619">
    <property type="entry name" value="PGRP_domain_met/bac"/>
</dbReference>
<reference evidence="3 4" key="1">
    <citation type="submission" date="2016-10" db="EMBL/GenBank/DDBJ databases">
        <authorList>
            <person name="Varghese N."/>
            <person name="Submissions S."/>
        </authorList>
    </citation>
    <scope>NUCLEOTIDE SEQUENCE [LARGE SCALE GENOMIC DNA]</scope>
    <source>
        <strain evidence="3 4">Mar_2010_102</strain>
    </source>
</reference>
<proteinExistence type="predicted"/>
<dbReference type="PANTHER" id="PTHR42915:SF1">
    <property type="entry name" value="PEPTIDOGLYCAN BETA-N-ACETYLMURAMIDASE NAMZ"/>
    <property type="match status" value="1"/>
</dbReference>
<dbReference type="Pfam" id="PF20732">
    <property type="entry name" value="NamZ_C"/>
    <property type="match status" value="1"/>
</dbReference>